<dbReference type="InterPro" id="IPR018691">
    <property type="entry name" value="DUF2188"/>
</dbReference>
<accession>A0A1F5H306</accession>
<dbReference type="Proteomes" id="UP000176740">
    <property type="component" value="Unassembled WGS sequence"/>
</dbReference>
<protein>
    <recommendedName>
        <fullName evidence="4">DUF2188 domain-containing protein</fullName>
    </recommendedName>
</protein>
<sequence>MSNYHVMKRSDGGWEDKREHADRAARVYENQKEAITGAEQHAHNSGGGEVKIHRSDNNQIREAYTIPPAKDPFPPKG</sequence>
<reference evidence="2 3" key="1">
    <citation type="journal article" date="2016" name="Nat. Commun.">
        <title>Thousands of microbial genomes shed light on interconnected biogeochemical processes in an aquifer system.</title>
        <authorList>
            <person name="Anantharaman K."/>
            <person name="Brown C.T."/>
            <person name="Hug L.A."/>
            <person name="Sharon I."/>
            <person name="Castelle C.J."/>
            <person name="Probst A.J."/>
            <person name="Thomas B.C."/>
            <person name="Singh A."/>
            <person name="Wilkins M.J."/>
            <person name="Karaoz U."/>
            <person name="Brodie E.L."/>
            <person name="Williams K.H."/>
            <person name="Hubbard S.S."/>
            <person name="Banfield J.F."/>
        </authorList>
    </citation>
    <scope>NUCLEOTIDE SEQUENCE [LARGE SCALE GENOMIC DNA]</scope>
</reference>
<feature type="compositionally biased region" description="Basic and acidic residues" evidence="1">
    <location>
        <begin position="8"/>
        <end position="21"/>
    </location>
</feature>
<organism evidence="2 3">
    <name type="scientific">Candidatus Curtissbacteria bacterium RIFCSPLOWO2_01_FULL_38_11b</name>
    <dbReference type="NCBI Taxonomy" id="1797725"/>
    <lineage>
        <taxon>Bacteria</taxon>
        <taxon>Candidatus Curtissiibacteriota</taxon>
    </lineage>
</organism>
<evidence type="ECO:0000313" key="2">
    <source>
        <dbReference type="EMBL" id="OGD98542.1"/>
    </source>
</evidence>
<feature type="region of interest" description="Disordered" evidence="1">
    <location>
        <begin position="1"/>
        <end position="21"/>
    </location>
</feature>
<dbReference type="Pfam" id="PF09954">
    <property type="entry name" value="DUF2188"/>
    <property type="match status" value="1"/>
</dbReference>
<dbReference type="EMBL" id="MFBO01000008">
    <property type="protein sequence ID" value="OGD98542.1"/>
    <property type="molecule type" value="Genomic_DNA"/>
</dbReference>
<name>A0A1F5H306_9BACT</name>
<dbReference type="STRING" id="1797725.A3A49_01990"/>
<gene>
    <name evidence="2" type="ORF">A3A49_01990</name>
</gene>
<proteinExistence type="predicted"/>
<evidence type="ECO:0008006" key="4">
    <source>
        <dbReference type="Google" id="ProtNLM"/>
    </source>
</evidence>
<dbReference type="AlphaFoldDB" id="A0A1F5H306"/>
<evidence type="ECO:0000313" key="3">
    <source>
        <dbReference type="Proteomes" id="UP000176740"/>
    </source>
</evidence>
<comment type="caution">
    <text evidence="2">The sequence shown here is derived from an EMBL/GenBank/DDBJ whole genome shotgun (WGS) entry which is preliminary data.</text>
</comment>
<evidence type="ECO:0000256" key="1">
    <source>
        <dbReference type="SAM" id="MobiDB-lite"/>
    </source>
</evidence>